<evidence type="ECO:0000313" key="2">
    <source>
        <dbReference type="EMBL" id="THU52614.1"/>
    </source>
</evidence>
<sequence>MVYVYSLFFLNDLDLITDVDDDSIRNEVDVNPVLIFEDLQTRHKVREEEGESTHVSVRHHAESQVRPRTRWVLQSISTQCFLEDMLLQSQSPRQRHQHLVYQSHQFPKQSTQFTDPTADMNETNNIDAMREARGPYSKGKAPSTSSPSAGQFYQVSGESTSSTINTQGSNSLDSIEKEREPIALPVISRVLGPDGVVDASRRRYVVEEEVNPGLFALQLPLQLGPISFRAPWFAFHRVHLLLLLRQLEEFLADALQLTDHLPRDPVVQQLEDSPLPAGLGDGDGQPVLVGAREVDDGDLRRGAAVVMPGCSCSDRMNSGGMAPLAAQTDAMT</sequence>
<name>A0A4S8IWB0_MUSBA</name>
<evidence type="ECO:0000256" key="1">
    <source>
        <dbReference type="SAM" id="MobiDB-lite"/>
    </source>
</evidence>
<feature type="compositionally biased region" description="Polar residues" evidence="1">
    <location>
        <begin position="142"/>
        <end position="173"/>
    </location>
</feature>
<dbReference type="AlphaFoldDB" id="A0A4S8IWB0"/>
<dbReference type="EMBL" id="PYDT01000008">
    <property type="protein sequence ID" value="THU52614.1"/>
    <property type="molecule type" value="Genomic_DNA"/>
</dbReference>
<keyword evidence="3" id="KW-1185">Reference proteome</keyword>
<reference evidence="2 3" key="1">
    <citation type="journal article" date="2019" name="Nat. Plants">
        <title>Genome sequencing of Musa balbisiana reveals subgenome evolution and function divergence in polyploid bananas.</title>
        <authorList>
            <person name="Yao X."/>
        </authorList>
    </citation>
    <scope>NUCLEOTIDE SEQUENCE [LARGE SCALE GENOMIC DNA]</scope>
    <source>
        <strain evidence="3">cv. DH-PKW</strain>
        <tissue evidence="2">Leaves</tissue>
    </source>
</reference>
<organism evidence="2 3">
    <name type="scientific">Musa balbisiana</name>
    <name type="common">Banana</name>
    <dbReference type="NCBI Taxonomy" id="52838"/>
    <lineage>
        <taxon>Eukaryota</taxon>
        <taxon>Viridiplantae</taxon>
        <taxon>Streptophyta</taxon>
        <taxon>Embryophyta</taxon>
        <taxon>Tracheophyta</taxon>
        <taxon>Spermatophyta</taxon>
        <taxon>Magnoliopsida</taxon>
        <taxon>Liliopsida</taxon>
        <taxon>Zingiberales</taxon>
        <taxon>Musaceae</taxon>
        <taxon>Musa</taxon>
    </lineage>
</organism>
<evidence type="ECO:0000313" key="3">
    <source>
        <dbReference type="Proteomes" id="UP000317650"/>
    </source>
</evidence>
<proteinExistence type="predicted"/>
<gene>
    <name evidence="2" type="ORF">C4D60_Mb10t05810</name>
</gene>
<accession>A0A4S8IWB0</accession>
<dbReference type="Proteomes" id="UP000317650">
    <property type="component" value="Chromosome 10"/>
</dbReference>
<comment type="caution">
    <text evidence="2">The sequence shown here is derived from an EMBL/GenBank/DDBJ whole genome shotgun (WGS) entry which is preliminary data.</text>
</comment>
<protein>
    <submittedName>
        <fullName evidence="2">Uncharacterized protein</fullName>
    </submittedName>
</protein>
<feature type="region of interest" description="Disordered" evidence="1">
    <location>
        <begin position="133"/>
        <end position="174"/>
    </location>
</feature>